<keyword evidence="2" id="KW-0833">Ubl conjugation pathway</keyword>
<evidence type="ECO:0000313" key="5">
    <source>
        <dbReference type="Proteomes" id="UP000507470"/>
    </source>
</evidence>
<organism evidence="4 5">
    <name type="scientific">Mytilus coruscus</name>
    <name type="common">Sea mussel</name>
    <dbReference type="NCBI Taxonomy" id="42192"/>
    <lineage>
        <taxon>Eukaryota</taxon>
        <taxon>Metazoa</taxon>
        <taxon>Spiralia</taxon>
        <taxon>Lophotrochozoa</taxon>
        <taxon>Mollusca</taxon>
        <taxon>Bivalvia</taxon>
        <taxon>Autobranchia</taxon>
        <taxon>Pteriomorphia</taxon>
        <taxon>Mytilida</taxon>
        <taxon>Mytiloidea</taxon>
        <taxon>Mytilidae</taxon>
        <taxon>Mytilinae</taxon>
        <taxon>Mytilus</taxon>
    </lineage>
</organism>
<dbReference type="GO" id="GO:0006511">
    <property type="term" value="P:ubiquitin-dependent protein catabolic process"/>
    <property type="evidence" value="ECO:0007669"/>
    <property type="project" value="InterPro"/>
</dbReference>
<dbReference type="Proteomes" id="UP000507470">
    <property type="component" value="Unassembled WGS sequence"/>
</dbReference>
<dbReference type="FunFam" id="2.40.40.50:FF:000001">
    <property type="entry name" value="Ubiquitin fusion degradation protein 1 homolog"/>
    <property type="match status" value="1"/>
</dbReference>
<dbReference type="GO" id="GO:0036503">
    <property type="term" value="P:ERAD pathway"/>
    <property type="evidence" value="ECO:0007669"/>
    <property type="project" value="TreeGrafter"/>
</dbReference>
<gene>
    <name evidence="4" type="ORF">MCOR_34552</name>
</gene>
<dbReference type="EMBL" id="CACVKT020006198">
    <property type="protein sequence ID" value="CAC5400370.1"/>
    <property type="molecule type" value="Genomic_DNA"/>
</dbReference>
<keyword evidence="5" id="KW-1185">Reference proteome</keyword>
<dbReference type="Gene3D" id="3.10.330.10">
    <property type="match status" value="1"/>
</dbReference>
<reference evidence="4 5" key="1">
    <citation type="submission" date="2020-06" db="EMBL/GenBank/DDBJ databases">
        <authorList>
            <person name="Li R."/>
            <person name="Bekaert M."/>
        </authorList>
    </citation>
    <scope>NUCLEOTIDE SEQUENCE [LARGE SCALE GENOMIC DNA]</scope>
    <source>
        <strain evidence="5">wild</strain>
    </source>
</reference>
<evidence type="ECO:0000256" key="2">
    <source>
        <dbReference type="ARBA" id="ARBA00022786"/>
    </source>
</evidence>
<dbReference type="OrthoDB" id="422728at2759"/>
<dbReference type="PANTHER" id="PTHR12555">
    <property type="entry name" value="UBIQUITIN FUSION DEGRADATON PROTEIN 1"/>
    <property type="match status" value="1"/>
</dbReference>
<dbReference type="Pfam" id="PF03152">
    <property type="entry name" value="UFD1_N1"/>
    <property type="match status" value="2"/>
</dbReference>
<evidence type="ECO:0000259" key="3">
    <source>
        <dbReference type="Pfam" id="PF03152"/>
    </source>
</evidence>
<dbReference type="InterPro" id="IPR004854">
    <property type="entry name" value="Ufd1-like"/>
</dbReference>
<sequence>MPSSALDRLVRLPIQYPMLFKLMNNQQARHTHCGVLEFVADEGRIYIPYWMMRNLLLNEGDLVEVENVSLKVATFTKFQPQSVDFLDIIYPKAMIKVHVLFQEYELCVLKTKPDDAVSIIECDINIGRFGGNIFGTELSGGLSECKQTYTCYSMIMLNDREDVDMLERGGKRACSPKYSDGDKNLLIIGRFGGNIFGTELSGGLGECKQTYTCYSMIMLNDREDVDMLERGGKIIMPPSAVDQLIRLHIVYPMLFKLRNNQQARHTHCGVLEFVAEEDRIYIPTWMMRNLLLNDGDTVEVENVLLKVATFTKFQPQSVDFLDIINPADVYPLKKYVKCYY</sequence>
<accession>A0A6J8CZP4</accession>
<protein>
    <submittedName>
        <fullName evidence="4">UFD1</fullName>
    </submittedName>
</protein>
<dbReference type="GO" id="GO:0034098">
    <property type="term" value="C:VCP-NPL4-UFD1 AAA ATPase complex"/>
    <property type="evidence" value="ECO:0007669"/>
    <property type="project" value="TreeGrafter"/>
</dbReference>
<dbReference type="InterPro" id="IPR042299">
    <property type="entry name" value="Ufd1-like_Nn"/>
</dbReference>
<evidence type="ECO:0000313" key="4">
    <source>
        <dbReference type="EMBL" id="CAC5400370.1"/>
    </source>
</evidence>
<dbReference type="AlphaFoldDB" id="A0A6J8CZP4"/>
<feature type="domain" description="Ubiquitin fusion degradation protein UFD1 N-terminal subdomain 1" evidence="3">
    <location>
        <begin position="208"/>
        <end position="305"/>
    </location>
</feature>
<dbReference type="Gene3D" id="2.40.40.50">
    <property type="entry name" value="Ubiquitin fusion degradation protein UFD1, N-terminal domain"/>
    <property type="match status" value="2"/>
</dbReference>
<proteinExistence type="inferred from homology"/>
<dbReference type="PANTHER" id="PTHR12555:SF13">
    <property type="entry name" value="UBIQUITIN RECOGNITION FACTOR IN ER-ASSOCIATED DEGRADATION PROTEIN 1"/>
    <property type="match status" value="1"/>
</dbReference>
<dbReference type="GO" id="GO:0031593">
    <property type="term" value="F:polyubiquitin modification-dependent protein binding"/>
    <property type="evidence" value="ECO:0007669"/>
    <property type="project" value="TreeGrafter"/>
</dbReference>
<name>A0A6J8CZP4_MYTCO</name>
<comment type="similarity">
    <text evidence="1">Belongs to the UFD1 family.</text>
</comment>
<evidence type="ECO:0000256" key="1">
    <source>
        <dbReference type="ARBA" id="ARBA00006043"/>
    </source>
</evidence>
<dbReference type="InterPro" id="IPR055417">
    <property type="entry name" value="UFD1_N1"/>
</dbReference>
<feature type="domain" description="Ubiquitin fusion degradation protein UFD1 N-terminal subdomain 1" evidence="3">
    <location>
        <begin position="1"/>
        <end position="70"/>
    </location>
</feature>